<feature type="chain" id="PRO_5018689619" evidence="1">
    <location>
        <begin position="43"/>
        <end position="351"/>
    </location>
</feature>
<dbReference type="Pfam" id="PF07589">
    <property type="entry name" value="PEP-CTERM"/>
    <property type="match status" value="1"/>
</dbReference>
<dbReference type="EMBL" id="SACT01000002">
    <property type="protein sequence ID" value="RVT52548.1"/>
    <property type="molecule type" value="Genomic_DNA"/>
</dbReference>
<dbReference type="InterPro" id="IPR013424">
    <property type="entry name" value="Ice-binding_C"/>
</dbReference>
<proteinExistence type="predicted"/>
<feature type="signal peptide" evidence="1">
    <location>
        <begin position="1"/>
        <end position="42"/>
    </location>
</feature>
<keyword evidence="1" id="KW-0732">Signal</keyword>
<gene>
    <name evidence="3" type="ORF">ENE75_08950</name>
</gene>
<name>A0A3S2U9W5_9BURK</name>
<dbReference type="NCBIfam" id="TIGR02595">
    <property type="entry name" value="PEP_CTERM"/>
    <property type="match status" value="1"/>
</dbReference>
<dbReference type="Proteomes" id="UP000288178">
    <property type="component" value="Unassembled WGS sequence"/>
</dbReference>
<comment type="caution">
    <text evidence="3">The sequence shown here is derived from an EMBL/GenBank/DDBJ whole genome shotgun (WGS) entry which is preliminary data.</text>
</comment>
<evidence type="ECO:0000313" key="4">
    <source>
        <dbReference type="Proteomes" id="UP000288178"/>
    </source>
</evidence>
<reference evidence="3 4" key="1">
    <citation type="submission" date="2019-01" db="EMBL/GenBank/DDBJ databases">
        <authorList>
            <person name="Chen W.-M."/>
        </authorList>
    </citation>
    <scope>NUCLEOTIDE SEQUENCE [LARGE SCALE GENOMIC DNA]</scope>
    <source>
        <strain evidence="3 4">ICH-3</strain>
    </source>
</reference>
<organism evidence="3 4">
    <name type="scientific">Rubrivivax albus</name>
    <dbReference type="NCBI Taxonomy" id="2499835"/>
    <lineage>
        <taxon>Bacteria</taxon>
        <taxon>Pseudomonadati</taxon>
        <taxon>Pseudomonadota</taxon>
        <taxon>Betaproteobacteria</taxon>
        <taxon>Burkholderiales</taxon>
        <taxon>Sphaerotilaceae</taxon>
        <taxon>Rubrivivax</taxon>
    </lineage>
</organism>
<protein>
    <submittedName>
        <fullName evidence="3">PEP-CTERM sorting domain-containing protein</fullName>
    </submittedName>
</protein>
<keyword evidence="4" id="KW-1185">Reference proteome</keyword>
<evidence type="ECO:0000256" key="1">
    <source>
        <dbReference type="SAM" id="SignalP"/>
    </source>
</evidence>
<dbReference type="AlphaFoldDB" id="A0A3S2U9W5"/>
<accession>A0A3S2U9W5</accession>
<sequence length="351" mass="35637">MGRRAIRRWNRAVHVWRLAMFRTPHVLTLVAALLGGAALAPAAAQTLGTGFTDDYSVTNLGSVAGLPSNYGGLTFLDSDTILIGGSANNASGSLYTIDVVRDTEGAITGFSGTAQRYGGPGGTVGEYNDGGVTFGPGGVLFTARWPINGLGQTLPGSIDEDKIIELAPLGVASSLAAINFVPAGFGGAGQIKLVSWSGGQWYSAGLSPDGNGTYDLVGLAAVDLDLLAGGVQNVPGGPEGFVYIAAGNAGFAANSMLISEYSAGMVGAYEVDAQGNPLVATRRTFISGLTGAEGAAIDPLTGDFLFSTFGGGSRIVRVSGFIAPPPIPEPGTWALMVAGLAAVGWRARHRG</sequence>
<evidence type="ECO:0000313" key="3">
    <source>
        <dbReference type="EMBL" id="RVT52548.1"/>
    </source>
</evidence>
<evidence type="ECO:0000259" key="2">
    <source>
        <dbReference type="Pfam" id="PF07589"/>
    </source>
</evidence>
<feature type="domain" description="Ice-binding protein C-terminal" evidence="2">
    <location>
        <begin position="326"/>
        <end position="348"/>
    </location>
</feature>